<protein>
    <submittedName>
        <fullName evidence="1">Uncharacterized protein</fullName>
    </submittedName>
</protein>
<gene>
    <name evidence="1" type="ORF">E4P47_05620</name>
</gene>
<evidence type="ECO:0000313" key="1">
    <source>
        <dbReference type="EMBL" id="TFH94957.1"/>
    </source>
</evidence>
<reference evidence="1 2" key="1">
    <citation type="submission" date="2019-03" db="EMBL/GenBank/DDBJ databases">
        <title>Porphyromonas levii Isolated from the Uterus of Dairy Cows.</title>
        <authorList>
            <person name="Francis A.M."/>
        </authorList>
    </citation>
    <scope>NUCLEOTIDE SEQUENCE [LARGE SCALE GENOMIC DNA]</scope>
    <source>
        <strain evidence="1 2">AF5678</strain>
    </source>
</reference>
<organism evidence="1 2">
    <name type="scientific">Porphyromonas levii</name>
    <dbReference type="NCBI Taxonomy" id="28114"/>
    <lineage>
        <taxon>Bacteria</taxon>
        <taxon>Pseudomonadati</taxon>
        <taxon>Bacteroidota</taxon>
        <taxon>Bacteroidia</taxon>
        <taxon>Bacteroidales</taxon>
        <taxon>Porphyromonadaceae</taxon>
        <taxon>Porphyromonas</taxon>
    </lineage>
</organism>
<dbReference type="EMBL" id="SPNC01000074">
    <property type="protein sequence ID" value="TFH94957.1"/>
    <property type="molecule type" value="Genomic_DNA"/>
</dbReference>
<proteinExistence type="predicted"/>
<evidence type="ECO:0000313" key="2">
    <source>
        <dbReference type="Proteomes" id="UP000297225"/>
    </source>
</evidence>
<name>A0A4Y8WNY5_9PORP</name>
<dbReference type="STRING" id="1122973.GCA_000379925_00006"/>
<sequence length="210" mass="23582">MQNGREQQGLLQRIDQMMEELQLLRREVADLLVREAEANAKAASATTATKVAVAAREKTAAELESLAKSNPSLSGISSLEELNTLDFVRGEEQPMEAPSEEPILDFIAKTDPEAKIDELFVARGSEEVLESAFEPALHFDLIDNLTIADKYLFANELFFGNQADLIEMLEEVERMSSWSQVEHYLYDVRGFGKDEESAKLLATFIQEHSR</sequence>
<dbReference type="Proteomes" id="UP000297225">
    <property type="component" value="Unassembled WGS sequence"/>
</dbReference>
<dbReference type="AlphaFoldDB" id="A0A4Y8WNY5"/>
<dbReference type="OrthoDB" id="1100725at2"/>
<keyword evidence="2" id="KW-1185">Reference proteome</keyword>
<dbReference type="RefSeq" id="WP_134849126.1">
    <property type="nucleotide sequence ID" value="NZ_CP197400.1"/>
</dbReference>
<accession>A0A4Y8WNY5</accession>
<dbReference type="GeneID" id="66797979"/>
<comment type="caution">
    <text evidence="1">The sequence shown here is derived from an EMBL/GenBank/DDBJ whole genome shotgun (WGS) entry which is preliminary data.</text>
</comment>